<dbReference type="STRING" id="1330330.IX53_08620"/>
<dbReference type="RefSeq" id="WP_047754999.1">
    <property type="nucleotide sequence ID" value="NZ_CAJUHA010000005.1"/>
</dbReference>
<organism evidence="1 2">
    <name type="scientific">Kosmotoga pacifica</name>
    <dbReference type="NCBI Taxonomy" id="1330330"/>
    <lineage>
        <taxon>Bacteria</taxon>
        <taxon>Thermotogati</taxon>
        <taxon>Thermotogota</taxon>
        <taxon>Thermotogae</taxon>
        <taxon>Kosmotogales</taxon>
        <taxon>Kosmotogaceae</taxon>
        <taxon>Kosmotoga</taxon>
    </lineage>
</organism>
<dbReference type="SUPFAM" id="SSF109604">
    <property type="entry name" value="HD-domain/PDEase-like"/>
    <property type="match status" value="2"/>
</dbReference>
<dbReference type="Gene3D" id="1.10.3210.10">
    <property type="entry name" value="Hypothetical protein af1432"/>
    <property type="match status" value="2"/>
</dbReference>
<dbReference type="PATRIC" id="fig|1330330.3.peg.1754"/>
<dbReference type="AlphaFoldDB" id="A0A0G2ZE79"/>
<proteinExistence type="predicted"/>
<keyword evidence="2" id="KW-1185">Reference proteome</keyword>
<name>A0A0G2ZE79_9BACT</name>
<sequence>MYRGLIRLLELYTNLFTMFRWNNRPALLRTNEAENAFISAQFSLLMSLIAKQSGEIVDEEKLFKRIVLKELPKCILSDISVDTKVLIKELDPEKWEAVFNTTVAEVSSLLPERHREDFMTEMKAAKDESLEGLIISAGDLLSANLEANIHSRFFPEYYEEALDSLKKRLAVFRDLRPYRVLKESDWMKNYREALVVLLRAVRWNRLKRNVETTVAGHSFYVVVVAFFLALLENEAGNTIDTLEVVKRALLHDIPESLTGDIITPTKQKVKGFEEVVSRVEEKMVSKKLLSNMPPEIVKELKPRMLDPFEGKEGRLVRAADLSAAVVECLMEIKTGNAQLAFRSAMNKMLEKLSESEFESVRYLSDAFRLGLEWTGR</sequence>
<reference evidence="1 2" key="1">
    <citation type="submission" date="2015-04" db="EMBL/GenBank/DDBJ databases">
        <title>Complete Genome Sequence of Kosmotoga pacifica SLHLJ1.</title>
        <authorList>
            <person name="Jiang L.J."/>
            <person name="Shao Z.Z."/>
            <person name="Jebbar M."/>
        </authorList>
    </citation>
    <scope>NUCLEOTIDE SEQUENCE [LARGE SCALE GENOMIC DNA]</scope>
    <source>
        <strain evidence="1 2">SLHLJ1</strain>
    </source>
</reference>
<accession>A0A0G2ZE79</accession>
<protein>
    <submittedName>
        <fullName evidence="1">Hydrolase</fullName>
    </submittedName>
</protein>
<dbReference type="Proteomes" id="UP000035159">
    <property type="component" value="Chromosome"/>
</dbReference>
<evidence type="ECO:0000313" key="1">
    <source>
        <dbReference type="EMBL" id="AKI97864.1"/>
    </source>
</evidence>
<dbReference type="GO" id="GO:0016787">
    <property type="term" value="F:hydrolase activity"/>
    <property type="evidence" value="ECO:0007669"/>
    <property type="project" value="UniProtKB-KW"/>
</dbReference>
<dbReference type="KEGG" id="kpf:IX53_08620"/>
<dbReference type="OrthoDB" id="48898at2"/>
<dbReference type="EMBL" id="CP011232">
    <property type="protein sequence ID" value="AKI97864.1"/>
    <property type="molecule type" value="Genomic_DNA"/>
</dbReference>
<keyword evidence="1" id="KW-0378">Hydrolase</keyword>
<evidence type="ECO:0000313" key="2">
    <source>
        <dbReference type="Proteomes" id="UP000035159"/>
    </source>
</evidence>
<dbReference type="Pfam" id="PF12917">
    <property type="entry name" value="YfbR-like"/>
    <property type="match status" value="2"/>
</dbReference>
<gene>
    <name evidence="1" type="ORF">IX53_08620</name>
</gene>